<dbReference type="InterPro" id="IPR019357">
    <property type="entry name" value="SCOC"/>
</dbReference>
<dbReference type="Pfam" id="PF10224">
    <property type="entry name" value="DUF2205"/>
    <property type="match status" value="1"/>
</dbReference>
<dbReference type="PANTHER" id="PTHR21614:SF0">
    <property type="entry name" value="GEO08385P1"/>
    <property type="match status" value="1"/>
</dbReference>
<feature type="compositionally biased region" description="Low complexity" evidence="11">
    <location>
        <begin position="25"/>
        <end position="37"/>
    </location>
</feature>
<dbReference type="Proteomes" id="UP000075230">
    <property type="component" value="Unassembled WGS sequence"/>
</dbReference>
<keyword evidence="7" id="KW-0333">Golgi apparatus</keyword>
<protein>
    <submittedName>
        <fullName evidence="12">BZIP transcription factor</fullName>
    </submittedName>
</protein>
<dbReference type="GO" id="GO:0005802">
    <property type="term" value="C:trans-Golgi network"/>
    <property type="evidence" value="ECO:0007669"/>
    <property type="project" value="TreeGrafter"/>
</dbReference>
<comment type="caution">
    <text evidence="12">The sequence shown here is derived from an EMBL/GenBank/DDBJ whole genome shotgun (WGS) entry which is preliminary data.</text>
</comment>
<evidence type="ECO:0000256" key="8">
    <source>
        <dbReference type="ARBA" id="ARBA00023054"/>
    </source>
</evidence>
<keyword evidence="9" id="KW-0472">Membrane</keyword>
<dbReference type="AlphaFoldDB" id="A0A146F2C5"/>
<evidence type="ECO:0000256" key="10">
    <source>
        <dbReference type="SAM" id="Coils"/>
    </source>
</evidence>
<dbReference type="VEuPathDB" id="FungiDB:ASPFODRAFT_141329"/>
<evidence type="ECO:0000313" key="12">
    <source>
        <dbReference type="EMBL" id="GAT20069.1"/>
    </source>
</evidence>
<feature type="region of interest" description="Disordered" evidence="11">
    <location>
        <begin position="1"/>
        <end position="90"/>
    </location>
</feature>
<evidence type="ECO:0000256" key="5">
    <source>
        <dbReference type="ARBA" id="ARBA00010880"/>
    </source>
</evidence>
<evidence type="ECO:0000256" key="3">
    <source>
        <dbReference type="ARBA" id="ARBA00004514"/>
    </source>
</evidence>
<dbReference type="PANTHER" id="PTHR21614">
    <property type="entry name" value="SHORT COILED COIL PROTEIN"/>
    <property type="match status" value="1"/>
</dbReference>
<name>A0A146F2C5_ASPKA</name>
<evidence type="ECO:0000256" key="7">
    <source>
        <dbReference type="ARBA" id="ARBA00023034"/>
    </source>
</evidence>
<evidence type="ECO:0000256" key="6">
    <source>
        <dbReference type="ARBA" id="ARBA00022490"/>
    </source>
</evidence>
<feature type="compositionally biased region" description="Basic and acidic residues" evidence="11">
    <location>
        <begin position="40"/>
        <end position="51"/>
    </location>
</feature>
<feature type="coiled-coil region" evidence="10">
    <location>
        <begin position="102"/>
        <end position="136"/>
    </location>
</feature>
<reference evidence="13" key="2">
    <citation type="submission" date="2016-02" db="EMBL/GenBank/DDBJ databases">
        <title>Genome sequencing of Aspergillus luchuensis NBRC 4314.</title>
        <authorList>
            <person name="Yamada O."/>
        </authorList>
    </citation>
    <scope>NUCLEOTIDE SEQUENCE [LARGE SCALE GENOMIC DNA]</scope>
    <source>
        <strain evidence="13">RIB 2604</strain>
    </source>
</reference>
<dbReference type="GO" id="GO:0005829">
    <property type="term" value="C:cytosol"/>
    <property type="evidence" value="ECO:0007669"/>
    <property type="project" value="UniProtKB-SubCell"/>
</dbReference>
<comment type="similarity">
    <text evidence="5">Belongs to the SCOC family.</text>
</comment>
<keyword evidence="6" id="KW-0963">Cytoplasm</keyword>
<reference evidence="12 13" key="1">
    <citation type="journal article" date="2016" name="DNA Res.">
        <title>Genome sequence of Aspergillus luchuensis NBRC 4314.</title>
        <authorList>
            <person name="Yamada O."/>
            <person name="Machida M."/>
            <person name="Hosoyama A."/>
            <person name="Goto M."/>
            <person name="Takahashi T."/>
            <person name="Futagami T."/>
            <person name="Yamagata Y."/>
            <person name="Takeuchi M."/>
            <person name="Kobayashi T."/>
            <person name="Koike H."/>
            <person name="Abe K."/>
            <person name="Asai K."/>
            <person name="Arita M."/>
            <person name="Fujita N."/>
            <person name="Fukuda K."/>
            <person name="Higa K."/>
            <person name="Horikawa H."/>
            <person name="Ishikawa T."/>
            <person name="Jinno K."/>
            <person name="Kato Y."/>
            <person name="Kirimura K."/>
            <person name="Mizutani O."/>
            <person name="Nakasone K."/>
            <person name="Sano M."/>
            <person name="Shiraishi Y."/>
            <person name="Tsukahara M."/>
            <person name="Gomi K."/>
        </authorList>
    </citation>
    <scope>NUCLEOTIDE SEQUENCE [LARGE SCALE GENOMIC DNA]</scope>
    <source>
        <strain evidence="12 13">RIB 2604</strain>
    </source>
</reference>
<comment type="function">
    <text evidence="1">Positive regulator of amino acid starvation-induced autophagy.</text>
</comment>
<organism evidence="12 13">
    <name type="scientific">Aspergillus kawachii</name>
    <name type="common">White koji mold</name>
    <name type="synonym">Aspergillus awamori var. kawachi</name>
    <dbReference type="NCBI Taxonomy" id="1069201"/>
    <lineage>
        <taxon>Eukaryota</taxon>
        <taxon>Fungi</taxon>
        <taxon>Dikarya</taxon>
        <taxon>Ascomycota</taxon>
        <taxon>Pezizomycotina</taxon>
        <taxon>Eurotiomycetes</taxon>
        <taxon>Eurotiomycetidae</taxon>
        <taxon>Eurotiales</taxon>
        <taxon>Aspergillaceae</taxon>
        <taxon>Aspergillus</taxon>
        <taxon>Aspergillus subgen. Circumdati</taxon>
    </lineage>
</organism>
<keyword evidence="8 10" id="KW-0175">Coiled coil</keyword>
<evidence type="ECO:0000256" key="11">
    <source>
        <dbReference type="SAM" id="MobiDB-lite"/>
    </source>
</evidence>
<comment type="subcellular location">
    <subcellularLocation>
        <location evidence="3">Cytoplasm</location>
        <location evidence="3">Cytosol</location>
    </subcellularLocation>
    <subcellularLocation>
        <location evidence="2">Golgi apparatus membrane</location>
        <topology evidence="2">Peripheral membrane protein</topology>
        <orientation evidence="2">Cytoplasmic side</orientation>
    </subcellularLocation>
    <subcellularLocation>
        <location evidence="4">Golgi apparatus</location>
        <location evidence="4">trans-Golgi network</location>
    </subcellularLocation>
</comment>
<evidence type="ECO:0000256" key="4">
    <source>
        <dbReference type="ARBA" id="ARBA00004601"/>
    </source>
</evidence>
<dbReference type="GO" id="GO:0000139">
    <property type="term" value="C:Golgi membrane"/>
    <property type="evidence" value="ECO:0007669"/>
    <property type="project" value="UniProtKB-SubCell"/>
</dbReference>
<proteinExistence type="inferred from homology"/>
<gene>
    <name evidence="12" type="ORF">RIB2604_00606570</name>
</gene>
<accession>A0A146F2C5</accession>
<dbReference type="Gene3D" id="1.20.5.170">
    <property type="match status" value="1"/>
</dbReference>
<sequence length="253" mass="28019">MASTSDVHGSSPVPTLPQPNDNGRSHMSSLSSSSSISDAETERRGRSERPRMASRKPSASILVPRDHPEIEIEEEEFPPDDARAMSPRRNSADLERLGKEARQTLQEQAKALQSSLQALAERIEAVKSDHDKLESENRFLQDYIGGLTRNMTKSEMNRGSTKISGREFAALEKANDKIKSTKPQTFYAMTFTSLIHPPHKSSNLGECHTSSLHTAGVTYVGMGRSWLPRILEQYDTIHAREDPLGLTASCLGF</sequence>
<evidence type="ECO:0000313" key="13">
    <source>
        <dbReference type="Proteomes" id="UP000075230"/>
    </source>
</evidence>
<evidence type="ECO:0000256" key="2">
    <source>
        <dbReference type="ARBA" id="ARBA00004255"/>
    </source>
</evidence>
<evidence type="ECO:0000256" key="1">
    <source>
        <dbReference type="ARBA" id="ARBA00002743"/>
    </source>
</evidence>
<dbReference type="EMBL" id="BCWF01000006">
    <property type="protein sequence ID" value="GAT20069.1"/>
    <property type="molecule type" value="Genomic_DNA"/>
</dbReference>
<evidence type="ECO:0000256" key="9">
    <source>
        <dbReference type="ARBA" id="ARBA00023136"/>
    </source>
</evidence>